<gene>
    <name evidence="1" type="ORF">THAOC_21714</name>
</gene>
<name>K0SBA9_THAOC</name>
<protein>
    <submittedName>
        <fullName evidence="1">Uncharacterized protein</fullName>
    </submittedName>
</protein>
<evidence type="ECO:0000313" key="2">
    <source>
        <dbReference type="Proteomes" id="UP000266841"/>
    </source>
</evidence>
<organism evidence="1 2">
    <name type="scientific">Thalassiosira oceanica</name>
    <name type="common">Marine diatom</name>
    <dbReference type="NCBI Taxonomy" id="159749"/>
    <lineage>
        <taxon>Eukaryota</taxon>
        <taxon>Sar</taxon>
        <taxon>Stramenopiles</taxon>
        <taxon>Ochrophyta</taxon>
        <taxon>Bacillariophyta</taxon>
        <taxon>Coscinodiscophyceae</taxon>
        <taxon>Thalassiosirophycidae</taxon>
        <taxon>Thalassiosirales</taxon>
        <taxon>Thalassiosiraceae</taxon>
        <taxon>Thalassiosira</taxon>
    </lineage>
</organism>
<sequence>MKRMKHKFALYGPISVEDDHETNNEKGYATRGEMLQHKHARENDDTAIQRYEDDSVPVVKKFAPTFASLAVYKKGIVRVHLSSRPEEDCADS</sequence>
<dbReference type="EMBL" id="AGNL01025993">
    <property type="protein sequence ID" value="EJK58181.1"/>
    <property type="molecule type" value="Genomic_DNA"/>
</dbReference>
<reference evidence="1 2" key="1">
    <citation type="journal article" date="2012" name="Genome Biol.">
        <title>Genome and low-iron response of an oceanic diatom adapted to chronic iron limitation.</title>
        <authorList>
            <person name="Lommer M."/>
            <person name="Specht M."/>
            <person name="Roy A.S."/>
            <person name="Kraemer L."/>
            <person name="Andreson R."/>
            <person name="Gutowska M.A."/>
            <person name="Wolf J."/>
            <person name="Bergner S.V."/>
            <person name="Schilhabel M.B."/>
            <person name="Klostermeier U.C."/>
            <person name="Beiko R.G."/>
            <person name="Rosenstiel P."/>
            <person name="Hippler M."/>
            <person name="Laroche J."/>
        </authorList>
    </citation>
    <scope>NUCLEOTIDE SEQUENCE [LARGE SCALE GENOMIC DNA]</scope>
    <source>
        <strain evidence="1 2">CCMP1005</strain>
    </source>
</reference>
<proteinExistence type="predicted"/>
<accession>K0SBA9</accession>
<keyword evidence="2" id="KW-1185">Reference proteome</keyword>
<comment type="caution">
    <text evidence="1">The sequence shown here is derived from an EMBL/GenBank/DDBJ whole genome shotgun (WGS) entry which is preliminary data.</text>
</comment>
<dbReference type="AlphaFoldDB" id="K0SBA9"/>
<dbReference type="Proteomes" id="UP000266841">
    <property type="component" value="Unassembled WGS sequence"/>
</dbReference>
<evidence type="ECO:0000313" key="1">
    <source>
        <dbReference type="EMBL" id="EJK58181.1"/>
    </source>
</evidence>